<dbReference type="InterPro" id="IPR050266">
    <property type="entry name" value="AB_hydrolase_sf"/>
</dbReference>
<proteinExistence type="predicted"/>
<evidence type="ECO:0000259" key="2">
    <source>
        <dbReference type="Pfam" id="PF00561"/>
    </source>
</evidence>
<comment type="caution">
    <text evidence="3">The sequence shown here is derived from an EMBL/GenBank/DDBJ whole genome shotgun (WGS) entry which is preliminary data.</text>
</comment>
<protein>
    <submittedName>
        <fullName evidence="3">Alpha/beta fold hydrolase</fullName>
    </submittedName>
</protein>
<accession>A0ABW7HH75</accession>
<dbReference type="GO" id="GO:0016787">
    <property type="term" value="F:hydrolase activity"/>
    <property type="evidence" value="ECO:0007669"/>
    <property type="project" value="UniProtKB-KW"/>
</dbReference>
<reference evidence="3 4" key="1">
    <citation type="submission" date="2024-08" db="EMBL/GenBank/DDBJ databases">
        <authorList>
            <person name="Lu H."/>
        </authorList>
    </citation>
    <scope>NUCLEOTIDE SEQUENCE [LARGE SCALE GENOMIC DNA]</scope>
    <source>
        <strain evidence="3 4">BYS78W</strain>
    </source>
</reference>
<dbReference type="Gene3D" id="3.40.50.1820">
    <property type="entry name" value="alpha/beta hydrolase"/>
    <property type="match status" value="1"/>
</dbReference>
<name>A0ABW7HH75_9BURK</name>
<dbReference type="PANTHER" id="PTHR43798">
    <property type="entry name" value="MONOACYLGLYCEROL LIPASE"/>
    <property type="match status" value="1"/>
</dbReference>
<dbReference type="Proteomes" id="UP001606134">
    <property type="component" value="Unassembled WGS sequence"/>
</dbReference>
<organism evidence="3 4">
    <name type="scientific">Pelomonas candidula</name>
    <dbReference type="NCBI Taxonomy" id="3299025"/>
    <lineage>
        <taxon>Bacteria</taxon>
        <taxon>Pseudomonadati</taxon>
        <taxon>Pseudomonadota</taxon>
        <taxon>Betaproteobacteria</taxon>
        <taxon>Burkholderiales</taxon>
        <taxon>Sphaerotilaceae</taxon>
        <taxon>Roseateles</taxon>
    </lineage>
</organism>
<dbReference type="PANTHER" id="PTHR43798:SF33">
    <property type="entry name" value="HYDROLASE, PUTATIVE (AFU_ORTHOLOGUE AFUA_2G14860)-RELATED"/>
    <property type="match status" value="1"/>
</dbReference>
<feature type="signal peptide" evidence="1">
    <location>
        <begin position="1"/>
        <end position="26"/>
    </location>
</feature>
<keyword evidence="3" id="KW-0378">Hydrolase</keyword>
<dbReference type="Pfam" id="PF00561">
    <property type="entry name" value="Abhydrolase_1"/>
    <property type="match status" value="1"/>
</dbReference>
<dbReference type="EMBL" id="JBIGIC010000012">
    <property type="protein sequence ID" value="MFG6489263.1"/>
    <property type="molecule type" value="Genomic_DNA"/>
</dbReference>
<feature type="chain" id="PRO_5046992258" evidence="1">
    <location>
        <begin position="27"/>
        <end position="309"/>
    </location>
</feature>
<dbReference type="RefSeq" id="WP_394415616.1">
    <property type="nucleotide sequence ID" value="NZ_JBIGIC010000012.1"/>
</dbReference>
<dbReference type="InterPro" id="IPR000073">
    <property type="entry name" value="AB_hydrolase_1"/>
</dbReference>
<keyword evidence="4" id="KW-1185">Reference proteome</keyword>
<evidence type="ECO:0000256" key="1">
    <source>
        <dbReference type="SAM" id="SignalP"/>
    </source>
</evidence>
<evidence type="ECO:0000313" key="3">
    <source>
        <dbReference type="EMBL" id="MFG6489263.1"/>
    </source>
</evidence>
<gene>
    <name evidence="3" type="ORF">ACG04R_21445</name>
</gene>
<feature type="domain" description="AB hydrolase-1" evidence="2">
    <location>
        <begin position="57"/>
        <end position="296"/>
    </location>
</feature>
<dbReference type="PRINTS" id="PR00111">
    <property type="entry name" value="ABHYDROLASE"/>
</dbReference>
<sequence length="309" mass="33774">MSMFTRHLLGATLLAAAALTATPHAAAQPKPYPATFKQQDIATNGTTLHVRVGGSGPAVVLIHGFGDTGDMWTPLAVELAKNHRVVVPDLRGMGLSAKPESGYEKMNQAKDIRGVLESLGIDQADVVGHDIGVMVSYAYAASYPTKTTRLVVMDAPPPGIPPWDEVVRNPKLWHFDFYGKDVFRLLQGRERIFLDRFYNDFGGQPEKIDEGTRNHYARLYARPGAMKGALSQFQAFRQDAKDNLEAMKTKLTMPVLAIGGEKSFAGLEAVAMRNAATNVTELVIPRSGHWLMEEEPAATVQGIKDFLAK</sequence>
<dbReference type="SUPFAM" id="SSF53474">
    <property type="entry name" value="alpha/beta-Hydrolases"/>
    <property type="match status" value="1"/>
</dbReference>
<keyword evidence="1" id="KW-0732">Signal</keyword>
<evidence type="ECO:0000313" key="4">
    <source>
        <dbReference type="Proteomes" id="UP001606134"/>
    </source>
</evidence>
<dbReference type="InterPro" id="IPR029058">
    <property type="entry name" value="AB_hydrolase_fold"/>
</dbReference>